<proteinExistence type="predicted"/>
<dbReference type="AlphaFoldDB" id="A0A7X0HLY7"/>
<feature type="signal peptide" evidence="1">
    <location>
        <begin position="1"/>
        <end position="17"/>
    </location>
</feature>
<protein>
    <submittedName>
        <fullName evidence="2">Uncharacterized protein</fullName>
    </submittedName>
</protein>
<gene>
    <name evidence="2" type="ORF">HNQ79_006504</name>
</gene>
<evidence type="ECO:0000313" key="2">
    <source>
        <dbReference type="EMBL" id="MBB6439991.1"/>
    </source>
</evidence>
<keyword evidence="3" id="KW-1185">Reference proteome</keyword>
<keyword evidence="1" id="KW-0732">Signal</keyword>
<feature type="chain" id="PRO_5031077583" evidence="1">
    <location>
        <begin position="18"/>
        <end position="86"/>
    </location>
</feature>
<accession>A0A7X0HLY7</accession>
<dbReference type="RefSeq" id="WP_185036471.1">
    <property type="nucleotide sequence ID" value="NZ_BNBN01000028.1"/>
</dbReference>
<evidence type="ECO:0000313" key="3">
    <source>
        <dbReference type="Proteomes" id="UP000540423"/>
    </source>
</evidence>
<dbReference type="Proteomes" id="UP000540423">
    <property type="component" value="Unassembled WGS sequence"/>
</dbReference>
<name>A0A7X0HLY7_9ACTN</name>
<reference evidence="2 3" key="1">
    <citation type="submission" date="2020-08" db="EMBL/GenBank/DDBJ databases">
        <title>Genomic Encyclopedia of Type Strains, Phase IV (KMG-IV): sequencing the most valuable type-strain genomes for metagenomic binning, comparative biology and taxonomic classification.</title>
        <authorList>
            <person name="Goeker M."/>
        </authorList>
    </citation>
    <scope>NUCLEOTIDE SEQUENCE [LARGE SCALE GENOMIC DNA]</scope>
    <source>
        <strain evidence="2 3">DSM 40141</strain>
    </source>
</reference>
<dbReference type="EMBL" id="JACHEM010000033">
    <property type="protein sequence ID" value="MBB6439991.1"/>
    <property type="molecule type" value="Genomic_DNA"/>
</dbReference>
<organism evidence="2 3">
    <name type="scientific">Streptomyces candidus</name>
    <dbReference type="NCBI Taxonomy" id="67283"/>
    <lineage>
        <taxon>Bacteria</taxon>
        <taxon>Bacillati</taxon>
        <taxon>Actinomycetota</taxon>
        <taxon>Actinomycetes</taxon>
        <taxon>Kitasatosporales</taxon>
        <taxon>Streptomycetaceae</taxon>
        <taxon>Streptomyces</taxon>
    </lineage>
</organism>
<comment type="caution">
    <text evidence="2">The sequence shown here is derived from an EMBL/GenBank/DDBJ whole genome shotgun (WGS) entry which is preliminary data.</text>
</comment>
<evidence type="ECO:0000256" key="1">
    <source>
        <dbReference type="SAM" id="SignalP"/>
    </source>
</evidence>
<sequence>MFAASASGFVAASPAHAAQPLVDCQAGIYDSFNRTINATECNVGGVQNYLVTATVTVNLSPFDIGFECDGGVLTAGTFAGVDCDRK</sequence>